<dbReference type="AlphaFoldDB" id="A0AB36TK10"/>
<keyword evidence="1" id="KW-0812">Transmembrane</keyword>
<sequence length="313" mass="34899">MRITVLTYSRQKSHIIRKIILFIVLLALIFSVVVSAVSVIAGWKLIHPKRLNILDFSANIVPSYTDVSFKDINDEFELKGWYFNVTGSSKTVILAHGYGKNRLNFGENTIHLIKSLLDKGYNVLAFDFRNSGESEGNKTTFGVCEKNDLLGAIQYVKNKGSEKIVLMGFSTGASACILAAAESDDVDAVIAESPYSDLNTYFEQNVNNLTNFPAIPFNKTITFATFFLADIKPDEASPVKAVQAVSPRPVLLIHSKDDTKVPVENSRLIYKASNPYTTTFWETSGADHEEIYQANPEEYVKKVTDFLEKLSQT</sequence>
<dbReference type="InterPro" id="IPR052920">
    <property type="entry name" value="DNA-binding_regulatory"/>
</dbReference>
<proteinExistence type="predicted"/>
<evidence type="ECO:0000313" key="4">
    <source>
        <dbReference type="Proteomes" id="UP000223596"/>
    </source>
</evidence>
<dbReference type="InterPro" id="IPR029058">
    <property type="entry name" value="AB_hydrolase_fold"/>
</dbReference>
<dbReference type="Gene3D" id="3.40.50.1820">
    <property type="entry name" value="alpha/beta hydrolase"/>
    <property type="match status" value="1"/>
</dbReference>
<name>A0AB36TK10_ACETH</name>
<evidence type="ECO:0000259" key="2">
    <source>
        <dbReference type="Pfam" id="PF00561"/>
    </source>
</evidence>
<feature type="domain" description="AB hydrolase-1" evidence="2">
    <location>
        <begin position="91"/>
        <end position="208"/>
    </location>
</feature>
<dbReference type="PANTHER" id="PTHR43358:SF4">
    <property type="entry name" value="ALPHA_BETA HYDROLASE FOLD-1 DOMAIN-CONTAINING PROTEIN"/>
    <property type="match status" value="1"/>
</dbReference>
<keyword evidence="1" id="KW-0472">Membrane</keyword>
<comment type="caution">
    <text evidence="3">The sequence shown here is derived from an EMBL/GenBank/DDBJ whole genome shotgun (WGS) entry which is preliminary data.</text>
</comment>
<dbReference type="PANTHER" id="PTHR43358">
    <property type="entry name" value="ALPHA/BETA-HYDROLASE"/>
    <property type="match status" value="1"/>
</dbReference>
<dbReference type="InterPro" id="IPR000073">
    <property type="entry name" value="AB_hydrolase_1"/>
</dbReference>
<dbReference type="Pfam" id="PF00561">
    <property type="entry name" value="Abhydrolase_1"/>
    <property type="match status" value="1"/>
</dbReference>
<dbReference type="SUPFAM" id="SSF53474">
    <property type="entry name" value="alpha/beta-Hydrolases"/>
    <property type="match status" value="1"/>
</dbReference>
<dbReference type="GeneID" id="35804229"/>
<accession>A0AB36TK10</accession>
<keyword evidence="3" id="KW-0378">Hydrolase</keyword>
<evidence type="ECO:0000256" key="1">
    <source>
        <dbReference type="SAM" id="Phobius"/>
    </source>
</evidence>
<evidence type="ECO:0000313" key="3">
    <source>
        <dbReference type="EMBL" id="PFH04184.1"/>
    </source>
</evidence>
<gene>
    <name evidence="3" type="ORF">M972_113011</name>
</gene>
<dbReference type="Proteomes" id="UP000223596">
    <property type="component" value="Unassembled WGS sequence"/>
</dbReference>
<dbReference type="RefSeq" id="WP_003518979.1">
    <property type="nucleotide sequence ID" value="NZ_CP013828.1"/>
</dbReference>
<protein>
    <submittedName>
        <fullName evidence="3">Alpha/beta hydrolase family protein</fullName>
    </submittedName>
</protein>
<dbReference type="EMBL" id="PDBW01000001">
    <property type="protein sequence ID" value="PFH04184.1"/>
    <property type="molecule type" value="Genomic_DNA"/>
</dbReference>
<feature type="transmembrane region" description="Helical" evidence="1">
    <location>
        <begin position="20"/>
        <end position="43"/>
    </location>
</feature>
<organism evidence="3 4">
    <name type="scientific">Acetivibrio thermocellus AD2</name>
    <dbReference type="NCBI Taxonomy" id="1138384"/>
    <lineage>
        <taxon>Bacteria</taxon>
        <taxon>Bacillati</taxon>
        <taxon>Bacillota</taxon>
        <taxon>Clostridia</taxon>
        <taxon>Eubacteriales</taxon>
        <taxon>Oscillospiraceae</taxon>
        <taxon>Acetivibrio</taxon>
    </lineage>
</organism>
<reference evidence="3 4" key="1">
    <citation type="submission" date="2017-09" db="EMBL/GenBank/DDBJ databases">
        <title>Evaluation of Pacific Biosciences Sequencing Technology to Finishing C. thermocellum Genome Sequences.</title>
        <authorList>
            <person name="Brown S."/>
        </authorList>
    </citation>
    <scope>NUCLEOTIDE SEQUENCE [LARGE SCALE GENOMIC DNA]</scope>
    <source>
        <strain evidence="3 4">AD2</strain>
    </source>
</reference>
<dbReference type="GO" id="GO:0016787">
    <property type="term" value="F:hydrolase activity"/>
    <property type="evidence" value="ECO:0007669"/>
    <property type="project" value="UniProtKB-KW"/>
</dbReference>
<keyword evidence="1" id="KW-1133">Transmembrane helix</keyword>